<keyword evidence="2" id="KW-1185">Reference proteome</keyword>
<dbReference type="InterPro" id="IPR010033">
    <property type="entry name" value="HAD_SF_ppase_IIIC"/>
</dbReference>
<organism evidence="1 2">
    <name type="scientific">Streptomyces fragilis</name>
    <dbReference type="NCBI Taxonomy" id="67301"/>
    <lineage>
        <taxon>Bacteria</taxon>
        <taxon>Bacillati</taxon>
        <taxon>Actinomycetota</taxon>
        <taxon>Actinomycetes</taxon>
        <taxon>Kitasatosporales</taxon>
        <taxon>Streptomycetaceae</taxon>
        <taxon>Streptomyces</taxon>
    </lineage>
</organism>
<dbReference type="Proteomes" id="UP001550850">
    <property type="component" value="Unassembled WGS sequence"/>
</dbReference>
<dbReference type="Gene3D" id="3.40.630.30">
    <property type="match status" value="1"/>
</dbReference>
<dbReference type="SUPFAM" id="SSF55729">
    <property type="entry name" value="Acyl-CoA N-acyltransferases (Nat)"/>
    <property type="match status" value="1"/>
</dbReference>
<evidence type="ECO:0000313" key="2">
    <source>
        <dbReference type="Proteomes" id="UP001550850"/>
    </source>
</evidence>
<dbReference type="NCBIfam" id="TIGR01686">
    <property type="entry name" value="FkbH"/>
    <property type="match status" value="1"/>
</dbReference>
<dbReference type="RefSeq" id="WP_108953361.1">
    <property type="nucleotide sequence ID" value="NZ_BEVZ01000002.1"/>
</dbReference>
<dbReference type="NCBIfam" id="TIGR01681">
    <property type="entry name" value="HAD-SF-IIIC"/>
    <property type="match status" value="1"/>
</dbReference>
<accession>A0ABV2YQR6</accession>
<dbReference type="EMBL" id="JBEZUR010000082">
    <property type="protein sequence ID" value="MEU3558078.1"/>
    <property type="molecule type" value="Genomic_DNA"/>
</dbReference>
<reference evidence="1 2" key="1">
    <citation type="submission" date="2024-06" db="EMBL/GenBank/DDBJ databases">
        <title>The Natural Products Discovery Center: Release of the First 8490 Sequenced Strains for Exploring Actinobacteria Biosynthetic Diversity.</title>
        <authorList>
            <person name="Kalkreuter E."/>
            <person name="Kautsar S.A."/>
            <person name="Yang D."/>
            <person name="Bader C.D."/>
            <person name="Teijaro C.N."/>
            <person name="Fluegel L."/>
            <person name="Davis C.M."/>
            <person name="Simpson J.R."/>
            <person name="Lauterbach L."/>
            <person name="Steele A.D."/>
            <person name="Gui C."/>
            <person name="Meng S."/>
            <person name="Li G."/>
            <person name="Viehrig K."/>
            <person name="Ye F."/>
            <person name="Su P."/>
            <person name="Kiefer A.F."/>
            <person name="Nichols A."/>
            <person name="Cepeda A.J."/>
            <person name="Yan W."/>
            <person name="Fan B."/>
            <person name="Jiang Y."/>
            <person name="Adhikari A."/>
            <person name="Zheng C.-J."/>
            <person name="Schuster L."/>
            <person name="Cowan T.M."/>
            <person name="Smanski M.J."/>
            <person name="Chevrette M.G."/>
            <person name="De Carvalho L.P.S."/>
            <person name="Shen B."/>
        </authorList>
    </citation>
    <scope>NUCLEOTIDE SEQUENCE [LARGE SCALE GENOMIC DNA]</scope>
    <source>
        <strain evidence="1 2">NPDC038104</strain>
    </source>
</reference>
<dbReference type="InterPro" id="IPR023214">
    <property type="entry name" value="HAD_sf"/>
</dbReference>
<dbReference type="Gene3D" id="3.40.50.1000">
    <property type="entry name" value="HAD superfamily/HAD-like"/>
    <property type="match status" value="1"/>
</dbReference>
<name>A0ABV2YQR6_9ACTN</name>
<evidence type="ECO:0000313" key="1">
    <source>
        <dbReference type="EMBL" id="MEU3558078.1"/>
    </source>
</evidence>
<dbReference type="SUPFAM" id="SSF56784">
    <property type="entry name" value="HAD-like"/>
    <property type="match status" value="1"/>
</dbReference>
<sequence length="358" mass="40316">MTTDDTVEAKPARTVKCVVWDLDHTLWQGVLLEDGDVPLRPGVREVIEELDRRGILQSVASRNDGEAATRALERHALLDYFLYPQINWNAKSSSVREIAAALNLGLDAFAFVDDDPFERGEVAHEIPELLVLDAAEATGLPQRTEFTPRFVTDDSAKRRAMYRADQVRGEVEREYTGPKEEFLATLDMTFTIAPAAEEDLRRAEELTVRTNQLNTTGYTYSYEELDAFRKSPDHELLVARLTDRYGPYGTIGLVLIERGSDTWEIKLLLMSCRVMSRGVGGVLITYLRQRAKDAGVRLVAEFVPNGRNRMMFVTYKFSQFRETGRDGNLVRLEADLTEVPPFPAYMKVSVPAGTGGDR</sequence>
<dbReference type="InterPro" id="IPR016181">
    <property type="entry name" value="Acyl_CoA_acyltransferase"/>
</dbReference>
<dbReference type="InterPro" id="IPR036412">
    <property type="entry name" value="HAD-like_sf"/>
</dbReference>
<comment type="caution">
    <text evidence="1">The sequence shown here is derived from an EMBL/GenBank/DDBJ whole genome shotgun (WGS) entry which is preliminary data.</text>
</comment>
<dbReference type="InterPro" id="IPR010037">
    <property type="entry name" value="FkbH_domain"/>
</dbReference>
<proteinExistence type="predicted"/>
<protein>
    <submittedName>
        <fullName evidence="1">HAD-IIIC family phosphatase</fullName>
    </submittedName>
</protein>
<gene>
    <name evidence="1" type="ORF">AB0E65_28315</name>
</gene>